<keyword evidence="1" id="KW-1185">Reference proteome</keyword>
<reference evidence="2" key="1">
    <citation type="submission" date="2016-11" db="UniProtKB">
        <authorList>
            <consortium name="WormBaseParasite"/>
        </authorList>
    </citation>
    <scope>IDENTIFICATION</scope>
</reference>
<proteinExistence type="predicted"/>
<name>A0A1I7YXB2_9BILA</name>
<protein>
    <submittedName>
        <fullName evidence="2">Riboflavin kinase</fullName>
    </submittedName>
</protein>
<dbReference type="Proteomes" id="UP000095287">
    <property type="component" value="Unplaced"/>
</dbReference>
<accession>A0A1I7YXB2</accession>
<dbReference type="WBParaSite" id="L893_g20643.t1">
    <property type="protein sequence ID" value="L893_g20643.t1"/>
    <property type="gene ID" value="L893_g20643"/>
</dbReference>
<sequence>MGCPTANLKNLNKPGRNRLVCYCSTVSTGTEGGTLTKKHRLLRGRKPVAQVRHEIREEVVSSTDSGALKIV</sequence>
<dbReference type="AlphaFoldDB" id="A0A1I7YXB2"/>
<evidence type="ECO:0000313" key="2">
    <source>
        <dbReference type="WBParaSite" id="L893_g20643.t1"/>
    </source>
</evidence>
<evidence type="ECO:0000313" key="1">
    <source>
        <dbReference type="Proteomes" id="UP000095287"/>
    </source>
</evidence>
<organism evidence="1 2">
    <name type="scientific">Steinernema glaseri</name>
    <dbReference type="NCBI Taxonomy" id="37863"/>
    <lineage>
        <taxon>Eukaryota</taxon>
        <taxon>Metazoa</taxon>
        <taxon>Ecdysozoa</taxon>
        <taxon>Nematoda</taxon>
        <taxon>Chromadorea</taxon>
        <taxon>Rhabditida</taxon>
        <taxon>Tylenchina</taxon>
        <taxon>Panagrolaimomorpha</taxon>
        <taxon>Strongyloidoidea</taxon>
        <taxon>Steinernematidae</taxon>
        <taxon>Steinernema</taxon>
    </lineage>
</organism>